<gene>
    <name evidence="3" type="ORF">PFX98_12845</name>
</gene>
<evidence type="ECO:0000256" key="1">
    <source>
        <dbReference type="SAM" id="MobiDB-lite"/>
    </source>
</evidence>
<name>A0AA95SM64_9BURK</name>
<reference evidence="3" key="1">
    <citation type="submission" date="2023-01" db="EMBL/GenBank/DDBJ databases">
        <title>Whole genome sequence of Paucibacter sp. S2-9 isolated from pond sediment.</title>
        <authorList>
            <person name="Jung J.Y."/>
        </authorList>
    </citation>
    <scope>NUCLEOTIDE SEQUENCE</scope>
    <source>
        <strain evidence="3">S2-9</strain>
    </source>
</reference>
<dbReference type="InterPro" id="IPR036515">
    <property type="entry name" value="Transposase_17_sf"/>
</dbReference>
<protein>
    <submittedName>
        <fullName evidence="3">Transposase</fullName>
    </submittedName>
</protein>
<dbReference type="PANTHER" id="PTHR34322">
    <property type="entry name" value="TRANSPOSASE, Y1_TNP DOMAIN-CONTAINING"/>
    <property type="match status" value="1"/>
</dbReference>
<dbReference type="Pfam" id="PF01797">
    <property type="entry name" value="Y1_Tnp"/>
    <property type="match status" value="1"/>
</dbReference>
<dbReference type="Proteomes" id="UP001177769">
    <property type="component" value="Chromosome"/>
</dbReference>
<dbReference type="KEGG" id="pais:PFX98_12845"/>
<dbReference type="GO" id="GO:0003677">
    <property type="term" value="F:DNA binding"/>
    <property type="evidence" value="ECO:0007669"/>
    <property type="project" value="InterPro"/>
</dbReference>
<dbReference type="AlphaFoldDB" id="A0AA95SM64"/>
<keyword evidence="4" id="KW-1185">Reference proteome</keyword>
<sequence>MARLARLPLAGHTYHLIQRGNNRQAIVHDDEDRRHYLAALHECAATQKVAIHAYALMDNHVHLLLTPSTAEGMSRMMQSLGRRYVAWFNQKHGRIGTLWEGRYRAAVLEPAAYLLPAMRSIELNPVRAGLALNPEDYPWSSCQHHLGMRRDPLVTDHAQFWALGNTPFERDMLYRALLQEGGSEAERQLLVDSALKGWPLGSAQFLQKLSEQTQRPVTPRPRGRPAKAKAF</sequence>
<evidence type="ECO:0000259" key="2">
    <source>
        <dbReference type="SMART" id="SM01321"/>
    </source>
</evidence>
<proteinExistence type="predicted"/>
<dbReference type="SMART" id="SM01321">
    <property type="entry name" value="Y1_Tnp"/>
    <property type="match status" value="1"/>
</dbReference>
<dbReference type="RefSeq" id="WP_285230900.1">
    <property type="nucleotide sequence ID" value="NZ_CP116346.1"/>
</dbReference>
<accession>A0AA95SM64</accession>
<feature type="region of interest" description="Disordered" evidence="1">
    <location>
        <begin position="209"/>
        <end position="231"/>
    </location>
</feature>
<evidence type="ECO:0000313" key="4">
    <source>
        <dbReference type="Proteomes" id="UP001177769"/>
    </source>
</evidence>
<dbReference type="GO" id="GO:0006313">
    <property type="term" value="P:DNA transposition"/>
    <property type="evidence" value="ECO:0007669"/>
    <property type="project" value="InterPro"/>
</dbReference>
<dbReference type="GO" id="GO:0004803">
    <property type="term" value="F:transposase activity"/>
    <property type="evidence" value="ECO:0007669"/>
    <property type="project" value="InterPro"/>
</dbReference>
<evidence type="ECO:0000313" key="3">
    <source>
        <dbReference type="EMBL" id="WIT09830.1"/>
    </source>
</evidence>
<dbReference type="InterPro" id="IPR002686">
    <property type="entry name" value="Transposase_17"/>
</dbReference>
<dbReference type="SUPFAM" id="SSF143422">
    <property type="entry name" value="Transposase IS200-like"/>
    <property type="match status" value="1"/>
</dbReference>
<feature type="compositionally biased region" description="Basic residues" evidence="1">
    <location>
        <begin position="221"/>
        <end position="231"/>
    </location>
</feature>
<dbReference type="Gene3D" id="3.30.70.1290">
    <property type="entry name" value="Transposase IS200-like"/>
    <property type="match status" value="1"/>
</dbReference>
<dbReference type="EMBL" id="CP116346">
    <property type="protein sequence ID" value="WIT09830.1"/>
    <property type="molecule type" value="Genomic_DNA"/>
</dbReference>
<organism evidence="3 4">
    <name type="scientific">Paucibacter sediminis</name>
    <dbReference type="NCBI Taxonomy" id="3019553"/>
    <lineage>
        <taxon>Bacteria</taxon>
        <taxon>Pseudomonadati</taxon>
        <taxon>Pseudomonadota</taxon>
        <taxon>Betaproteobacteria</taxon>
        <taxon>Burkholderiales</taxon>
        <taxon>Sphaerotilaceae</taxon>
        <taxon>Roseateles</taxon>
    </lineage>
</organism>
<feature type="domain" description="Transposase IS200-like" evidence="2">
    <location>
        <begin position="9"/>
        <end position="124"/>
    </location>
</feature>
<dbReference type="PANTHER" id="PTHR34322:SF2">
    <property type="entry name" value="TRANSPOSASE IS200-LIKE DOMAIN-CONTAINING PROTEIN"/>
    <property type="match status" value="1"/>
</dbReference>